<feature type="chain" id="PRO_5043599072" description="Lipoprotein" evidence="1">
    <location>
        <begin position="23"/>
        <end position="161"/>
    </location>
</feature>
<keyword evidence="1" id="KW-0732">Signal</keyword>
<gene>
    <name evidence="2" type="ORF">J3491_08045</name>
</gene>
<dbReference type="PROSITE" id="PS51257">
    <property type="entry name" value="PROKAR_LIPOPROTEIN"/>
    <property type="match status" value="1"/>
</dbReference>
<accession>A0AAW4IQ32</accession>
<feature type="signal peptide" evidence="1">
    <location>
        <begin position="1"/>
        <end position="22"/>
    </location>
</feature>
<proteinExistence type="predicted"/>
<sequence>MSHYLKITAAMLGGALFLSGCASTGMSPSYPNDQVNNTYQLPQQIYDGYWAMTAGMGGQAAVVNFRRDGTSYNYRFKCYTDGSYHQQAAVEKYNLKPNRTAVGLQYENEPVFSQVKVIKLTPKQTLVLNQSFSDPELQQAYPNGQEFTYTYKPTLEPVCLL</sequence>
<name>A0AAW4IQ32_9GAMM</name>
<evidence type="ECO:0008006" key="4">
    <source>
        <dbReference type="Google" id="ProtNLM"/>
    </source>
</evidence>
<organism evidence="2 3">
    <name type="scientific">Psychrobacter halodurans</name>
    <dbReference type="NCBI Taxonomy" id="2818439"/>
    <lineage>
        <taxon>Bacteria</taxon>
        <taxon>Pseudomonadati</taxon>
        <taxon>Pseudomonadota</taxon>
        <taxon>Gammaproteobacteria</taxon>
        <taxon>Moraxellales</taxon>
        <taxon>Moraxellaceae</taxon>
        <taxon>Psychrobacter</taxon>
    </lineage>
</organism>
<dbReference type="RefSeq" id="WP_207969780.1">
    <property type="nucleotide sequence ID" value="NZ_JAGBKN010000015.1"/>
</dbReference>
<reference evidence="2 3" key="1">
    <citation type="submission" date="2021-03" db="EMBL/GenBank/DDBJ databases">
        <authorList>
            <person name="Shang D.-D."/>
            <person name="Du Z.-J."/>
            <person name="Chen G.-J."/>
        </authorList>
    </citation>
    <scope>NUCLEOTIDE SEQUENCE [LARGE SCALE GENOMIC DNA]</scope>
    <source>
        <strain evidence="2 3">F2608</strain>
    </source>
</reference>
<comment type="caution">
    <text evidence="2">The sequence shown here is derived from an EMBL/GenBank/DDBJ whole genome shotgun (WGS) entry which is preliminary data.</text>
</comment>
<protein>
    <recommendedName>
        <fullName evidence="4">Lipoprotein</fullName>
    </recommendedName>
</protein>
<dbReference type="AlphaFoldDB" id="A0AAW4IQ32"/>
<evidence type="ECO:0000313" key="2">
    <source>
        <dbReference type="EMBL" id="MBO1517281.1"/>
    </source>
</evidence>
<keyword evidence="3" id="KW-1185">Reference proteome</keyword>
<dbReference type="EMBL" id="JAGBKN010000015">
    <property type="protein sequence ID" value="MBO1517281.1"/>
    <property type="molecule type" value="Genomic_DNA"/>
</dbReference>
<dbReference type="Proteomes" id="UP000664161">
    <property type="component" value="Unassembled WGS sequence"/>
</dbReference>
<evidence type="ECO:0000313" key="3">
    <source>
        <dbReference type="Proteomes" id="UP000664161"/>
    </source>
</evidence>
<evidence type="ECO:0000256" key="1">
    <source>
        <dbReference type="SAM" id="SignalP"/>
    </source>
</evidence>